<evidence type="ECO:0000313" key="1">
    <source>
        <dbReference type="EMBL" id="MBB5131602.1"/>
    </source>
</evidence>
<dbReference type="RefSeq" id="WP_312923985.1">
    <property type="nucleotide sequence ID" value="NZ_BAABIX010000079.1"/>
</dbReference>
<reference evidence="1 2" key="1">
    <citation type="submission" date="2020-08" db="EMBL/GenBank/DDBJ databases">
        <title>Genomic Encyclopedia of Type Strains, Phase IV (KMG-IV): sequencing the most valuable type-strain genomes for metagenomic binning, comparative biology and taxonomic classification.</title>
        <authorList>
            <person name="Goeker M."/>
        </authorList>
    </citation>
    <scope>NUCLEOTIDE SEQUENCE [LARGE SCALE GENOMIC DNA]</scope>
    <source>
        <strain evidence="1 2">DSM 45615</strain>
    </source>
</reference>
<dbReference type="Gene3D" id="3.40.50.150">
    <property type="entry name" value="Vaccinia Virus protein VP39"/>
    <property type="match status" value="1"/>
</dbReference>
<sequence length="273" mass="30288">MSDEGEVPRHVGGFSARTPNAARMNDYYLGGKDNFAADREAAEKALAIAPEIREMALENQAFRARSVRYLIEAGVTQFVTVSGGLPTQRNIHEVARELDPDARVAYVDDDPVVLTHARALLATDPRTAVVKGDVMHPEEFLADPALQAVIDLERPVGVLIYGVLQYIPDEDDPYKSMARLRELLAPGSHLVIAHVVFDSRPDAAEPLVRIYQEVFGRTEDASRTKAEVARFFDGWELVEPGLTYIREWRPDSPNAYGRPDRAWVAVGVARKPA</sequence>
<gene>
    <name evidence="1" type="ORF">HNP84_001308</name>
</gene>
<keyword evidence="2" id="KW-1185">Reference proteome</keyword>
<evidence type="ECO:0008006" key="3">
    <source>
        <dbReference type="Google" id="ProtNLM"/>
    </source>
</evidence>
<dbReference type="AlphaFoldDB" id="A0A840NWL4"/>
<dbReference type="InterPro" id="IPR006764">
    <property type="entry name" value="SAM_dep_MeTrfase_SAV2177_type"/>
</dbReference>
<comment type="caution">
    <text evidence="1">The sequence shown here is derived from an EMBL/GenBank/DDBJ whole genome shotgun (WGS) entry which is preliminary data.</text>
</comment>
<protein>
    <recommendedName>
        <fullName evidence="3">SAM-dependent methyltransferase</fullName>
    </recommendedName>
</protein>
<dbReference type="SUPFAM" id="SSF53335">
    <property type="entry name" value="S-adenosyl-L-methionine-dependent methyltransferases"/>
    <property type="match status" value="1"/>
</dbReference>
<proteinExistence type="predicted"/>
<dbReference type="PIRSF" id="PIRSF017393">
    <property type="entry name" value="MTase_SAV2177"/>
    <property type="match status" value="1"/>
</dbReference>
<dbReference type="Pfam" id="PF04672">
    <property type="entry name" value="Methyltransf_19"/>
    <property type="match status" value="1"/>
</dbReference>
<dbReference type="Proteomes" id="UP000578449">
    <property type="component" value="Unassembled WGS sequence"/>
</dbReference>
<accession>A0A840NWL4</accession>
<evidence type="ECO:0000313" key="2">
    <source>
        <dbReference type="Proteomes" id="UP000578449"/>
    </source>
</evidence>
<dbReference type="EMBL" id="JACHGN010000002">
    <property type="protein sequence ID" value="MBB5131602.1"/>
    <property type="molecule type" value="Genomic_DNA"/>
</dbReference>
<dbReference type="InterPro" id="IPR029063">
    <property type="entry name" value="SAM-dependent_MTases_sf"/>
</dbReference>
<name>A0A840NWL4_9ACTN</name>
<organism evidence="1 2">
    <name type="scientific">Thermocatellispora tengchongensis</name>
    <dbReference type="NCBI Taxonomy" id="1073253"/>
    <lineage>
        <taxon>Bacteria</taxon>
        <taxon>Bacillati</taxon>
        <taxon>Actinomycetota</taxon>
        <taxon>Actinomycetes</taxon>
        <taxon>Streptosporangiales</taxon>
        <taxon>Streptosporangiaceae</taxon>
        <taxon>Thermocatellispora</taxon>
    </lineage>
</organism>